<organism evidence="7 8">
    <name type="scientific">Prymnesium parvum</name>
    <name type="common">Toxic golden alga</name>
    <dbReference type="NCBI Taxonomy" id="97485"/>
    <lineage>
        <taxon>Eukaryota</taxon>
        <taxon>Haptista</taxon>
        <taxon>Haptophyta</taxon>
        <taxon>Prymnesiophyceae</taxon>
        <taxon>Prymnesiales</taxon>
        <taxon>Prymnesiaceae</taxon>
        <taxon>Prymnesium</taxon>
    </lineage>
</organism>
<evidence type="ECO:0000313" key="7">
    <source>
        <dbReference type="EMBL" id="KAL1507473.1"/>
    </source>
</evidence>
<dbReference type="InterPro" id="IPR020084">
    <property type="entry name" value="NUDIX_hydrolase_CS"/>
</dbReference>
<dbReference type="GO" id="GO:0000298">
    <property type="term" value="F:endopolyphosphatase activity"/>
    <property type="evidence" value="ECO:0007669"/>
    <property type="project" value="TreeGrafter"/>
</dbReference>
<dbReference type="GO" id="GO:0071543">
    <property type="term" value="P:diphosphoinositol polyphosphate metabolic process"/>
    <property type="evidence" value="ECO:0007669"/>
    <property type="project" value="TreeGrafter"/>
</dbReference>
<protein>
    <recommendedName>
        <fullName evidence="6">Nudix hydrolase domain-containing protein</fullName>
    </recommendedName>
</protein>
<evidence type="ECO:0000256" key="2">
    <source>
        <dbReference type="ARBA" id="ARBA00022801"/>
    </source>
</evidence>
<dbReference type="SUPFAM" id="SSF55811">
    <property type="entry name" value="Nudix"/>
    <property type="match status" value="1"/>
</dbReference>
<dbReference type="GO" id="GO:0008486">
    <property type="term" value="F:diphosphoinositol-polyphosphate diphosphatase activity"/>
    <property type="evidence" value="ECO:0007669"/>
    <property type="project" value="TreeGrafter"/>
</dbReference>
<dbReference type="InterPro" id="IPR000086">
    <property type="entry name" value="NUDIX_hydrolase_dom"/>
</dbReference>
<dbReference type="InterPro" id="IPR015797">
    <property type="entry name" value="NUDIX_hydrolase-like_dom_sf"/>
</dbReference>
<dbReference type="Gene3D" id="3.90.79.10">
    <property type="entry name" value="Nucleoside Triphosphate Pyrophosphohydrolase"/>
    <property type="match status" value="1"/>
</dbReference>
<keyword evidence="1" id="KW-0479">Metal-binding</keyword>
<feature type="domain" description="Nudix hydrolase" evidence="6">
    <location>
        <begin position="47"/>
        <end position="171"/>
    </location>
</feature>
<dbReference type="PANTHER" id="PTHR12629:SF0">
    <property type="entry name" value="DIPHOSPHOINOSITOL-POLYPHOSPHATE DIPHOSPHATASE"/>
    <property type="match status" value="1"/>
</dbReference>
<evidence type="ECO:0000259" key="6">
    <source>
        <dbReference type="PROSITE" id="PS51462"/>
    </source>
</evidence>
<dbReference type="PANTHER" id="PTHR12629">
    <property type="entry name" value="DIPHOSPHOINOSITOL POLYPHOSPHATE PHOSPHOHYDROLASE"/>
    <property type="match status" value="1"/>
</dbReference>
<dbReference type="GO" id="GO:0005634">
    <property type="term" value="C:nucleus"/>
    <property type="evidence" value="ECO:0007669"/>
    <property type="project" value="TreeGrafter"/>
</dbReference>
<keyword evidence="5" id="KW-0732">Signal</keyword>
<dbReference type="Proteomes" id="UP001515480">
    <property type="component" value="Unassembled WGS sequence"/>
</dbReference>
<feature type="chain" id="PRO_5044225261" description="Nudix hydrolase domain-containing protein" evidence="5">
    <location>
        <begin position="19"/>
        <end position="222"/>
    </location>
</feature>
<accession>A0AB34IWR8</accession>
<dbReference type="GO" id="GO:0005737">
    <property type="term" value="C:cytoplasm"/>
    <property type="evidence" value="ECO:0007669"/>
    <property type="project" value="TreeGrafter"/>
</dbReference>
<comment type="similarity">
    <text evidence="3">Belongs to the Nudix hydrolase family.</text>
</comment>
<dbReference type="PROSITE" id="PS00893">
    <property type="entry name" value="NUDIX_BOX"/>
    <property type="match status" value="1"/>
</dbReference>
<evidence type="ECO:0000256" key="3">
    <source>
        <dbReference type="RuleBase" id="RU003476"/>
    </source>
</evidence>
<dbReference type="GO" id="GO:0034432">
    <property type="term" value="F:bis(5'-adenosyl)-pentaphosphatase activity"/>
    <property type="evidence" value="ECO:0007669"/>
    <property type="project" value="TreeGrafter"/>
</dbReference>
<evidence type="ECO:0000256" key="1">
    <source>
        <dbReference type="ARBA" id="ARBA00022723"/>
    </source>
</evidence>
<proteinExistence type="inferred from homology"/>
<dbReference type="PROSITE" id="PS51462">
    <property type="entry name" value="NUDIX"/>
    <property type="match status" value="1"/>
</dbReference>
<dbReference type="GO" id="GO:1901909">
    <property type="term" value="P:diadenosine hexaphosphate catabolic process"/>
    <property type="evidence" value="ECO:0007669"/>
    <property type="project" value="TreeGrafter"/>
</dbReference>
<keyword evidence="8" id="KW-1185">Reference proteome</keyword>
<dbReference type="GO" id="GO:0046872">
    <property type="term" value="F:metal ion binding"/>
    <property type="evidence" value="ECO:0007669"/>
    <property type="project" value="UniProtKB-KW"/>
</dbReference>
<dbReference type="AlphaFoldDB" id="A0AB34IWR8"/>
<comment type="caution">
    <text evidence="7">The sequence shown here is derived from an EMBL/GenBank/DDBJ whole genome shotgun (WGS) entry which is preliminary data.</text>
</comment>
<dbReference type="Pfam" id="PF00293">
    <property type="entry name" value="NUDIX"/>
    <property type="match status" value="1"/>
</dbReference>
<keyword evidence="2 3" id="KW-0378">Hydrolase</keyword>
<evidence type="ECO:0000256" key="4">
    <source>
        <dbReference type="SAM" id="MobiDB-lite"/>
    </source>
</evidence>
<sequence length="222" mass="24418">MADVALLLLLAGAAAVLAAAAWRRAARTGGGYPALFRWLCVTLLRQRLRAGCVPITIAPGGRLKLLLIRSRKHPEWLTFPAGGVERGETLQQAAVRETFEEAGVSGQLGVRVAEVRERKAWTVMYSLYVHAEHTEYEERARGRCWLDLGVPGSPQAAEAVAEVRKTLSQKAVHQQVLEQVLAMAAELAKQTERNEQESRQCGAPLRSHAPRLRSRGAVRSKK</sequence>
<dbReference type="EMBL" id="JBGBPQ010000018">
    <property type="protein sequence ID" value="KAL1507473.1"/>
    <property type="molecule type" value="Genomic_DNA"/>
</dbReference>
<dbReference type="InterPro" id="IPR020476">
    <property type="entry name" value="Nudix_hydrolase"/>
</dbReference>
<feature type="region of interest" description="Disordered" evidence="4">
    <location>
        <begin position="191"/>
        <end position="222"/>
    </location>
</feature>
<dbReference type="PRINTS" id="PR00502">
    <property type="entry name" value="NUDIXFAMILY"/>
</dbReference>
<dbReference type="GO" id="GO:1901907">
    <property type="term" value="P:diadenosine pentaphosphate catabolic process"/>
    <property type="evidence" value="ECO:0007669"/>
    <property type="project" value="TreeGrafter"/>
</dbReference>
<reference evidence="7 8" key="1">
    <citation type="journal article" date="2024" name="Science">
        <title>Giant polyketide synthase enzymes in the biosynthesis of giant marine polyether toxins.</title>
        <authorList>
            <person name="Fallon T.R."/>
            <person name="Shende V.V."/>
            <person name="Wierzbicki I.H."/>
            <person name="Pendleton A.L."/>
            <person name="Watervoot N.F."/>
            <person name="Auber R.P."/>
            <person name="Gonzalez D.J."/>
            <person name="Wisecaver J.H."/>
            <person name="Moore B.S."/>
        </authorList>
    </citation>
    <scope>NUCLEOTIDE SEQUENCE [LARGE SCALE GENOMIC DNA]</scope>
    <source>
        <strain evidence="7 8">12B1</strain>
    </source>
</reference>
<dbReference type="GO" id="GO:1901911">
    <property type="term" value="P:adenosine 5'-(hexahydrogen pentaphosphate) catabolic process"/>
    <property type="evidence" value="ECO:0007669"/>
    <property type="project" value="TreeGrafter"/>
</dbReference>
<evidence type="ECO:0000256" key="5">
    <source>
        <dbReference type="SAM" id="SignalP"/>
    </source>
</evidence>
<dbReference type="GO" id="GO:0034431">
    <property type="term" value="F:bis(5'-adenosyl)-hexaphosphatase activity"/>
    <property type="evidence" value="ECO:0007669"/>
    <property type="project" value="TreeGrafter"/>
</dbReference>
<feature type="compositionally biased region" description="Basic residues" evidence="4">
    <location>
        <begin position="208"/>
        <end position="222"/>
    </location>
</feature>
<gene>
    <name evidence="7" type="ORF">AB1Y20_008309</name>
</gene>
<evidence type="ECO:0000313" key="8">
    <source>
        <dbReference type="Proteomes" id="UP001515480"/>
    </source>
</evidence>
<name>A0AB34IWR8_PRYPA</name>
<feature type="signal peptide" evidence="5">
    <location>
        <begin position="1"/>
        <end position="18"/>
    </location>
</feature>